<dbReference type="GO" id="GO:0005736">
    <property type="term" value="C:RNA polymerase I complex"/>
    <property type="evidence" value="ECO:0007669"/>
    <property type="project" value="TreeGrafter"/>
</dbReference>
<dbReference type="HAMAP" id="MF_00025">
    <property type="entry name" value="RNApol_Rpo5_RPB5"/>
    <property type="match status" value="1"/>
</dbReference>
<dbReference type="Gene3D" id="3.90.940.20">
    <property type="entry name" value="RPB5-like RNA polymerase subunit"/>
    <property type="match status" value="1"/>
</dbReference>
<evidence type="ECO:0000256" key="2">
    <source>
        <dbReference type="ARBA" id="ARBA00023163"/>
    </source>
</evidence>
<dbReference type="NCBIfam" id="NF007129">
    <property type="entry name" value="PRK09570.1"/>
    <property type="match status" value="1"/>
</dbReference>
<reference evidence="7 8" key="1">
    <citation type="submission" date="2019-06" db="EMBL/GenBank/DDBJ databases">
        <title>A chromosomal-level reference genome of Carpinus fangiana (Coryloideae, Betulaceae).</title>
        <authorList>
            <person name="Yang X."/>
            <person name="Wang Z."/>
            <person name="Zhang L."/>
            <person name="Hao G."/>
            <person name="Liu J."/>
            <person name="Yang Y."/>
        </authorList>
    </citation>
    <scope>NUCLEOTIDE SEQUENCE [LARGE SCALE GENOMIC DNA]</scope>
    <source>
        <strain evidence="7">Cfa_2016G</strain>
        <tissue evidence="7">Leaf</tissue>
    </source>
</reference>
<dbReference type="Pfam" id="PF03871">
    <property type="entry name" value="RNA_pol_Rpb5_N"/>
    <property type="match status" value="1"/>
</dbReference>
<comment type="subcellular location">
    <subcellularLocation>
        <location evidence="1">Nucleus</location>
    </subcellularLocation>
</comment>
<dbReference type="Proteomes" id="UP000327013">
    <property type="component" value="Unassembled WGS sequence"/>
</dbReference>
<dbReference type="GO" id="GO:0006366">
    <property type="term" value="P:transcription by RNA polymerase II"/>
    <property type="evidence" value="ECO:0007669"/>
    <property type="project" value="TreeGrafter"/>
</dbReference>
<evidence type="ECO:0000256" key="4">
    <source>
        <dbReference type="ARBA" id="ARBA00025765"/>
    </source>
</evidence>
<dbReference type="InterPro" id="IPR014381">
    <property type="entry name" value="Arch_Rpo5/euc_Rpb5"/>
</dbReference>
<evidence type="ECO:0000259" key="6">
    <source>
        <dbReference type="Pfam" id="PF03871"/>
    </source>
</evidence>
<accession>A0A5N6KUF3</accession>
<dbReference type="Gene3D" id="3.40.1340.10">
    <property type="entry name" value="RNA polymerase, Rpb5, N-terminal domain"/>
    <property type="match status" value="1"/>
</dbReference>
<dbReference type="Pfam" id="PF01191">
    <property type="entry name" value="RNA_pol_Rpb5_C"/>
    <property type="match status" value="1"/>
</dbReference>
<feature type="domain" description="RNA polymerase Rpb5 N-terminal" evidence="6">
    <location>
        <begin position="8"/>
        <end position="104"/>
    </location>
</feature>
<evidence type="ECO:0000256" key="1">
    <source>
        <dbReference type="ARBA" id="ARBA00004123"/>
    </source>
</evidence>
<dbReference type="InterPro" id="IPR005571">
    <property type="entry name" value="RNA_pol_Rpb5_N"/>
</dbReference>
<sequence length="221" mass="25182">MSSQSESERETVRLWRAYRTVHEMCADRGYEFEEGEGMEPLDDFKRKFSMNGISVDRNLLAFSARPSAAMLEKHADRSPPPGTVRVEFNGDSNVGIRQLRTFAHFITENNFATGIFISAANVTPSAFKVIPSLLPTVLEVFQEQDLLVNITRHELVPKHVLLSDKEKKALLERYRVKETQLPRIQVTDPVAKYLGLKRGQVVKIIRQSVTAGRYASYRWAI</sequence>
<comment type="caution">
    <text evidence="7">The sequence shown here is derived from an EMBL/GenBank/DDBJ whole genome shotgun (WGS) entry which is preliminary data.</text>
</comment>
<evidence type="ECO:0000313" key="8">
    <source>
        <dbReference type="Proteomes" id="UP000327013"/>
    </source>
</evidence>
<keyword evidence="3" id="KW-0539">Nucleus</keyword>
<keyword evidence="8" id="KW-1185">Reference proteome</keyword>
<name>A0A5N6KUF3_9ROSI</name>
<dbReference type="EMBL" id="VIBQ01000013">
    <property type="protein sequence ID" value="KAB8346129.1"/>
    <property type="molecule type" value="Genomic_DNA"/>
</dbReference>
<dbReference type="InterPro" id="IPR035913">
    <property type="entry name" value="RPB5-like_sf"/>
</dbReference>
<dbReference type="GO" id="GO:0003677">
    <property type="term" value="F:DNA binding"/>
    <property type="evidence" value="ECO:0007669"/>
    <property type="project" value="InterPro"/>
</dbReference>
<evidence type="ECO:0008006" key="9">
    <source>
        <dbReference type="Google" id="ProtNLM"/>
    </source>
</evidence>
<dbReference type="InterPro" id="IPR036710">
    <property type="entry name" value="RNA_pol_Rpb5_N_sf"/>
</dbReference>
<proteinExistence type="inferred from homology"/>
<dbReference type="InterPro" id="IPR000783">
    <property type="entry name" value="RNA_pol_subH/Rpb5_C"/>
</dbReference>
<gene>
    <name evidence="7" type="ORF">FH972_023178</name>
</gene>
<dbReference type="OrthoDB" id="1869525at2759"/>
<feature type="domain" description="RNA polymerase subunit H/Rpb5 C-terminal" evidence="5">
    <location>
        <begin position="148"/>
        <end position="219"/>
    </location>
</feature>
<dbReference type="AlphaFoldDB" id="A0A5N6KUF3"/>
<dbReference type="PIRSF" id="PIRSF000747">
    <property type="entry name" value="RPB5"/>
    <property type="match status" value="1"/>
</dbReference>
<dbReference type="GO" id="GO:0003899">
    <property type="term" value="F:DNA-directed RNA polymerase activity"/>
    <property type="evidence" value="ECO:0007669"/>
    <property type="project" value="InterPro"/>
</dbReference>
<evidence type="ECO:0000313" key="7">
    <source>
        <dbReference type="EMBL" id="KAB8346129.1"/>
    </source>
</evidence>
<organism evidence="7 8">
    <name type="scientific">Carpinus fangiana</name>
    <dbReference type="NCBI Taxonomy" id="176857"/>
    <lineage>
        <taxon>Eukaryota</taxon>
        <taxon>Viridiplantae</taxon>
        <taxon>Streptophyta</taxon>
        <taxon>Embryophyta</taxon>
        <taxon>Tracheophyta</taxon>
        <taxon>Spermatophyta</taxon>
        <taxon>Magnoliopsida</taxon>
        <taxon>eudicotyledons</taxon>
        <taxon>Gunneridae</taxon>
        <taxon>Pentapetalae</taxon>
        <taxon>rosids</taxon>
        <taxon>fabids</taxon>
        <taxon>Fagales</taxon>
        <taxon>Betulaceae</taxon>
        <taxon>Carpinus</taxon>
    </lineage>
</organism>
<evidence type="ECO:0000259" key="5">
    <source>
        <dbReference type="Pfam" id="PF01191"/>
    </source>
</evidence>
<dbReference type="GO" id="GO:0005665">
    <property type="term" value="C:RNA polymerase II, core complex"/>
    <property type="evidence" value="ECO:0007669"/>
    <property type="project" value="TreeGrafter"/>
</dbReference>
<evidence type="ECO:0000256" key="3">
    <source>
        <dbReference type="ARBA" id="ARBA00023242"/>
    </source>
</evidence>
<dbReference type="GO" id="GO:0042797">
    <property type="term" value="P:tRNA transcription by RNA polymerase III"/>
    <property type="evidence" value="ECO:0007669"/>
    <property type="project" value="TreeGrafter"/>
</dbReference>
<dbReference type="PANTHER" id="PTHR10535:SF0">
    <property type="entry name" value="DNA-DIRECTED RNA POLYMERASES I, II, AND III SUBUNIT RPABC1"/>
    <property type="match status" value="1"/>
</dbReference>
<dbReference type="GO" id="GO:0005666">
    <property type="term" value="C:RNA polymerase III complex"/>
    <property type="evidence" value="ECO:0007669"/>
    <property type="project" value="TreeGrafter"/>
</dbReference>
<keyword evidence="2" id="KW-0804">Transcription</keyword>
<dbReference type="GO" id="GO:0006362">
    <property type="term" value="P:transcription elongation by RNA polymerase I"/>
    <property type="evidence" value="ECO:0007669"/>
    <property type="project" value="TreeGrafter"/>
</dbReference>
<dbReference type="SUPFAM" id="SSF55287">
    <property type="entry name" value="RPB5-like RNA polymerase subunit"/>
    <property type="match status" value="1"/>
</dbReference>
<comment type="similarity">
    <text evidence="4">Belongs to the archaeal Rpo5/eukaryotic RPB5 RNA polymerase subunit family.</text>
</comment>
<dbReference type="SUPFAM" id="SSF53036">
    <property type="entry name" value="Eukaryotic RPB5 N-terminal domain"/>
    <property type="match status" value="1"/>
</dbReference>
<dbReference type="FunFam" id="3.90.940.20:FF:000001">
    <property type="entry name" value="DNA-directed RNA polymerases I, II, and III subunit RPABC1"/>
    <property type="match status" value="1"/>
</dbReference>
<protein>
    <recommendedName>
        <fullName evidence="9">RNA polymerase subunit H/Rpb5 C-terminal domain-containing protein</fullName>
    </recommendedName>
</protein>
<dbReference type="PANTHER" id="PTHR10535">
    <property type="entry name" value="DNA-DIRECTED RNA POLYMERASES I, II, AND III SUBUNIT RPABC1"/>
    <property type="match status" value="1"/>
</dbReference>